<dbReference type="Pfam" id="PF01934">
    <property type="entry name" value="HepT-like"/>
    <property type="match status" value="1"/>
</dbReference>
<dbReference type="PANTHER" id="PTHR34139">
    <property type="entry name" value="UPF0331 PROTEIN MJ0127"/>
    <property type="match status" value="1"/>
</dbReference>
<dbReference type="GO" id="GO:0016787">
    <property type="term" value="F:hydrolase activity"/>
    <property type="evidence" value="ECO:0007669"/>
    <property type="project" value="UniProtKB-KW"/>
</dbReference>
<dbReference type="InterPro" id="IPR008201">
    <property type="entry name" value="HepT-like"/>
</dbReference>
<dbReference type="GO" id="GO:0004540">
    <property type="term" value="F:RNA nuclease activity"/>
    <property type="evidence" value="ECO:0007669"/>
    <property type="project" value="InterPro"/>
</dbReference>
<evidence type="ECO:0000313" key="7">
    <source>
        <dbReference type="EMBL" id="EHJ10363.1"/>
    </source>
</evidence>
<dbReference type="Gene3D" id="1.20.120.580">
    <property type="entry name" value="bsu32300-like"/>
    <property type="match status" value="1"/>
</dbReference>
<dbReference type="GO" id="GO:0110001">
    <property type="term" value="C:toxin-antitoxin complex"/>
    <property type="evidence" value="ECO:0007669"/>
    <property type="project" value="InterPro"/>
</dbReference>
<dbReference type="GO" id="GO:0000166">
    <property type="term" value="F:nucleotide binding"/>
    <property type="evidence" value="ECO:0007669"/>
    <property type="project" value="UniProtKB-KW"/>
</dbReference>
<keyword evidence="1" id="KW-0597">Phosphoprotein</keyword>
<dbReference type="PANTHER" id="PTHR34139:SF1">
    <property type="entry name" value="RNASE MJ1380-RELATED"/>
    <property type="match status" value="1"/>
</dbReference>
<evidence type="ECO:0000256" key="4">
    <source>
        <dbReference type="ARBA" id="ARBA00022741"/>
    </source>
</evidence>
<organism evidence="7 8">
    <name type="scientific">Crocosphaera watsonii WH 0003</name>
    <dbReference type="NCBI Taxonomy" id="423471"/>
    <lineage>
        <taxon>Bacteria</taxon>
        <taxon>Bacillati</taxon>
        <taxon>Cyanobacteriota</taxon>
        <taxon>Cyanophyceae</taxon>
        <taxon>Oscillatoriophycideae</taxon>
        <taxon>Chroococcales</taxon>
        <taxon>Aphanothecaceae</taxon>
        <taxon>Crocosphaera</taxon>
    </lineage>
</organism>
<sequence>MRDLGTILDIYQSILLVFKYTNNINYEQLQNNPEKQDAILRRITIIGEATKRLSSEFREEHSTIPWKQIAGMRDIISHKYDEVDLKEVWTVITVNLPTLHDYIVPLLPEEHQP</sequence>
<evidence type="ECO:0000256" key="2">
    <source>
        <dbReference type="ARBA" id="ARBA00022649"/>
    </source>
</evidence>
<protein>
    <recommendedName>
        <fullName evidence="9">Nucleotidyltransferase</fullName>
    </recommendedName>
</protein>
<dbReference type="AlphaFoldDB" id="G5JBS4"/>
<dbReference type="PATRIC" id="fig|423471.3.peg.4578"/>
<keyword evidence="4" id="KW-0547">Nucleotide-binding</keyword>
<keyword evidence="3" id="KW-0540">Nuclease</keyword>
<evidence type="ECO:0000256" key="1">
    <source>
        <dbReference type="ARBA" id="ARBA00022553"/>
    </source>
</evidence>
<keyword evidence="5" id="KW-0378">Hydrolase</keyword>
<accession>G5JBS4</accession>
<gene>
    <name evidence="7" type="ORF">CWATWH0003_4889</name>
</gene>
<dbReference type="RefSeq" id="WP_007312694.1">
    <property type="nucleotide sequence ID" value="NZ_AESD01000730.1"/>
</dbReference>
<dbReference type="InterPro" id="IPR051813">
    <property type="entry name" value="HepT_RNase_toxin"/>
</dbReference>
<proteinExistence type="inferred from homology"/>
<evidence type="ECO:0000256" key="3">
    <source>
        <dbReference type="ARBA" id="ARBA00022722"/>
    </source>
</evidence>
<dbReference type="GeneID" id="88768251"/>
<dbReference type="InterPro" id="IPR037038">
    <property type="entry name" value="HepT-like_sf"/>
</dbReference>
<evidence type="ECO:0000313" key="8">
    <source>
        <dbReference type="Proteomes" id="UP000003477"/>
    </source>
</evidence>
<keyword evidence="2" id="KW-1277">Toxin-antitoxin system</keyword>
<evidence type="ECO:0000256" key="5">
    <source>
        <dbReference type="ARBA" id="ARBA00022801"/>
    </source>
</evidence>
<comment type="caution">
    <text evidence="7">The sequence shown here is derived from an EMBL/GenBank/DDBJ whole genome shotgun (WGS) entry which is preliminary data.</text>
</comment>
<name>G5JBS4_CROWT</name>
<reference evidence="7 8" key="1">
    <citation type="journal article" date="2011" name="Front. Microbiol.">
        <title>Two Strains of Crocosphaera watsonii with Highly Conserved Genomes are Distinguished by Strain-Specific Features.</title>
        <authorList>
            <person name="Bench S.R."/>
            <person name="Ilikchyan I.N."/>
            <person name="Tripp H.J."/>
            <person name="Zehr J.P."/>
        </authorList>
    </citation>
    <scope>NUCLEOTIDE SEQUENCE [LARGE SCALE GENOMIC DNA]</scope>
    <source>
        <strain evidence="7 8">WH 0003</strain>
    </source>
</reference>
<evidence type="ECO:0000256" key="6">
    <source>
        <dbReference type="ARBA" id="ARBA00024207"/>
    </source>
</evidence>
<dbReference type="EMBL" id="AESD01000730">
    <property type="protein sequence ID" value="EHJ10363.1"/>
    <property type="molecule type" value="Genomic_DNA"/>
</dbReference>
<evidence type="ECO:0008006" key="9">
    <source>
        <dbReference type="Google" id="ProtNLM"/>
    </source>
</evidence>
<comment type="similarity">
    <text evidence="6">Belongs to the HepT RNase toxin family.</text>
</comment>
<dbReference type="Proteomes" id="UP000003477">
    <property type="component" value="Unassembled WGS sequence"/>
</dbReference>